<organism evidence="3 4">
    <name type="scientific">Saccharomycodes ludwigii</name>
    <dbReference type="NCBI Taxonomy" id="36035"/>
    <lineage>
        <taxon>Eukaryota</taxon>
        <taxon>Fungi</taxon>
        <taxon>Dikarya</taxon>
        <taxon>Ascomycota</taxon>
        <taxon>Saccharomycotina</taxon>
        <taxon>Saccharomycetes</taxon>
        <taxon>Saccharomycodales</taxon>
        <taxon>Saccharomycodaceae</taxon>
        <taxon>Saccharomycodes</taxon>
    </lineage>
</organism>
<evidence type="ECO:0000313" key="3">
    <source>
        <dbReference type="EMBL" id="SSD60132.1"/>
    </source>
</evidence>
<feature type="compositionally biased region" description="Basic residues" evidence="1">
    <location>
        <begin position="312"/>
        <end position="323"/>
    </location>
</feature>
<dbReference type="EMBL" id="UFAJ01000278">
    <property type="protein sequence ID" value="SSD60132.1"/>
    <property type="molecule type" value="Genomic_DNA"/>
</dbReference>
<feature type="compositionally biased region" description="Polar residues" evidence="1">
    <location>
        <begin position="560"/>
        <end position="587"/>
    </location>
</feature>
<dbReference type="PROSITE" id="PS51072">
    <property type="entry name" value="MHD"/>
    <property type="match status" value="1"/>
</dbReference>
<keyword evidence="4" id="KW-1185">Reference proteome</keyword>
<dbReference type="VEuPathDB" id="FungiDB:SCODWIG_01893"/>
<dbReference type="Gene3D" id="1.20.1270.60">
    <property type="entry name" value="Arfaptin homology (AH) domain/BAR domain"/>
    <property type="match status" value="1"/>
</dbReference>
<evidence type="ECO:0000313" key="4">
    <source>
        <dbReference type="Proteomes" id="UP000262825"/>
    </source>
</evidence>
<feature type="region of interest" description="Disordered" evidence="1">
    <location>
        <begin position="278"/>
        <end position="424"/>
    </location>
</feature>
<feature type="compositionally biased region" description="Polar residues" evidence="1">
    <location>
        <begin position="362"/>
        <end position="383"/>
    </location>
</feature>
<dbReference type="AlphaFoldDB" id="A0A376B666"/>
<feature type="domain" description="MHD" evidence="2">
    <location>
        <begin position="674"/>
        <end position="945"/>
    </location>
</feature>
<accession>A0A376B666</accession>
<feature type="region of interest" description="Disordered" evidence="1">
    <location>
        <begin position="555"/>
        <end position="593"/>
    </location>
</feature>
<proteinExistence type="predicted"/>
<dbReference type="InterPro" id="IPR028565">
    <property type="entry name" value="MHD"/>
</dbReference>
<dbReference type="Proteomes" id="UP000262825">
    <property type="component" value="Unassembled WGS sequence"/>
</dbReference>
<reference evidence="4" key="1">
    <citation type="submission" date="2018-06" db="EMBL/GenBank/DDBJ databases">
        <authorList>
            <person name="Guldener U."/>
        </authorList>
    </citation>
    <scope>NUCLEOTIDE SEQUENCE [LARGE SCALE GENOMIC DNA]</scope>
    <source>
        <strain evidence="4">UTAD17</strain>
    </source>
</reference>
<dbReference type="SUPFAM" id="SSF103657">
    <property type="entry name" value="BAR/IMD domain-like"/>
    <property type="match status" value="1"/>
</dbReference>
<dbReference type="InterPro" id="IPR018808">
    <property type="entry name" value="Muniscin_C"/>
</dbReference>
<feature type="compositionally biased region" description="Low complexity" evidence="1">
    <location>
        <begin position="392"/>
        <end position="422"/>
    </location>
</feature>
<sequence>MSYNNNDHERHTYPNTILVEKPPMECVEIVRIKLSQDKLVNDQFVKIFKDLAFLQKNYVQNLKKIISENENFNKIINDKMLSNNVVDEYELKNLSNFESLSSGTSTNVAKVYSALIDDLSKQAKLHSKIYQNLEDKIIKDLYQHGNNDTQWVETKKYFTYVVQQLKQSNTSSSSSVWESESPTLFQMFETTDFEHLMCIKNNLHKYEASVANDTSVKTNLKDKLDRFDPDSEIKRYARDVVNYDFSFLDNNNTSNRMPNDKQLRNNSDSTVLKNELMNSNFSNSTNNNNVTANTGSSNGIEDLPVEKDVPKLKNKKSSHRLRSKFGSLFGRKKENSNNSTSNGNSSKRDSIFRKVSADTSHESNVNTGNNRPNTQSTQSSRMSSYAEHHTPNTNENNSSNNNSSASKNNPYLASSNSSSTNNIYSHHTGSVVAAPQINNHIGSTGANISKSTTSNNNVASAIHSDSNTQPVLLPQRTPSTNNPLSVNHQPLSPIKIQHTNSSSEIYQNRSFVANNNPMNTNVNNNVNNNDNNNNTASYRQSSLFSGPDHLETVREAPSSEHATTGLVTQRNSSVNTNDNNVGTIQHSPNPPPMRKPSFKNIGNNRVTSQIFNNLNVADTANKSQSSILMPNMTGELQSLDPQTTGSSIGMLINSPTGFQHGSIGINSGTGYNSSNGLRCSVAEVVNASFVGGVLQSAQLIGEVALNYPINDANSNIPLDIGFKMVSYKYKPEKLIINRAFMQEEEEDEQANATQGRTAYAPFDKIYKVNPEFIISKTLGALKYTISSPDYIPPIVVHPIWKFEPHQASVVLTLYPSNRAADSGTIVLNNFCVFINIEGANTTTALSKPQGSFNKEKNRIAWRFNEPLEFGNNGKNNELKLIARFMTDGLAREGNKGVILRFNVSDTPNGNTGNDAFEFYYKQTTDDDPFGTLTKWDELNTNRTLVAGQYFGLA</sequence>
<feature type="region of interest" description="Disordered" evidence="1">
    <location>
        <begin position="443"/>
        <end position="478"/>
    </location>
</feature>
<dbReference type="Pfam" id="PF10291">
    <property type="entry name" value="muHD"/>
    <property type="match status" value="1"/>
</dbReference>
<feature type="compositionally biased region" description="Basic and acidic residues" evidence="1">
    <location>
        <begin position="346"/>
        <end position="361"/>
    </location>
</feature>
<gene>
    <name evidence="3" type="ORF">SCODWIG_01893</name>
</gene>
<evidence type="ECO:0000256" key="1">
    <source>
        <dbReference type="SAM" id="MobiDB-lite"/>
    </source>
</evidence>
<dbReference type="InterPro" id="IPR027267">
    <property type="entry name" value="AH/BAR_dom_sf"/>
</dbReference>
<evidence type="ECO:0000259" key="2">
    <source>
        <dbReference type="PROSITE" id="PS51072"/>
    </source>
</evidence>
<name>A0A376B666_9ASCO</name>
<protein>
    <recommendedName>
        <fullName evidence="2">MHD domain-containing protein</fullName>
    </recommendedName>
</protein>
<feature type="compositionally biased region" description="Low complexity" evidence="1">
    <location>
        <begin position="336"/>
        <end position="345"/>
    </location>
</feature>
<feature type="compositionally biased region" description="Low complexity" evidence="1">
    <location>
        <begin position="278"/>
        <end position="298"/>
    </location>
</feature>